<dbReference type="Proteomes" id="UP000640489">
    <property type="component" value="Unassembled WGS sequence"/>
</dbReference>
<name>A0A930VFZ4_9ACTN</name>
<evidence type="ECO:0000256" key="2">
    <source>
        <dbReference type="ARBA" id="ARBA00022679"/>
    </source>
</evidence>
<evidence type="ECO:0000313" key="5">
    <source>
        <dbReference type="Proteomes" id="UP000640489"/>
    </source>
</evidence>
<reference evidence="4" key="1">
    <citation type="submission" date="2020-11" db="EMBL/GenBank/DDBJ databases">
        <title>Nocardioides sp. nov., isolated from Soil of Cynanchum wilfordii Hemsley rhizosphere.</title>
        <authorList>
            <person name="Lee J.-S."/>
            <person name="Suh M.K."/>
            <person name="Kim J.-S."/>
        </authorList>
    </citation>
    <scope>NUCLEOTIDE SEQUENCE</scope>
    <source>
        <strain evidence="4">KCTC 19275</strain>
    </source>
</reference>
<dbReference type="PANTHER" id="PTHR43861">
    <property type="entry name" value="TRANS-ACONITATE 2-METHYLTRANSFERASE-RELATED"/>
    <property type="match status" value="1"/>
</dbReference>
<keyword evidence="5" id="KW-1185">Reference proteome</keyword>
<keyword evidence="2" id="KW-0808">Transferase</keyword>
<keyword evidence="1 4" id="KW-0489">Methyltransferase</keyword>
<dbReference type="Pfam" id="PF13649">
    <property type="entry name" value="Methyltransf_25"/>
    <property type="match status" value="1"/>
</dbReference>
<dbReference type="InterPro" id="IPR029063">
    <property type="entry name" value="SAM-dependent_MTases_sf"/>
</dbReference>
<evidence type="ECO:0000259" key="3">
    <source>
        <dbReference type="Pfam" id="PF13649"/>
    </source>
</evidence>
<dbReference type="EMBL" id="JADKPN010000007">
    <property type="protein sequence ID" value="MBF4764090.1"/>
    <property type="molecule type" value="Genomic_DNA"/>
</dbReference>
<dbReference type="RefSeq" id="WP_194707264.1">
    <property type="nucleotide sequence ID" value="NZ_JADKPN010000007.1"/>
</dbReference>
<comment type="caution">
    <text evidence="4">The sequence shown here is derived from an EMBL/GenBank/DDBJ whole genome shotgun (WGS) entry which is preliminary data.</text>
</comment>
<accession>A0A930VFZ4</accession>
<dbReference type="GO" id="GO:0008168">
    <property type="term" value="F:methyltransferase activity"/>
    <property type="evidence" value="ECO:0007669"/>
    <property type="project" value="UniProtKB-KW"/>
</dbReference>
<sequence>MADQVAEVAAMFDRLAGTYDQTGVPYYAVIAGGLVDRLRVQPGERVLDIGAGRGAATLPLAEAVGDGGRVDAIDLAPGMVEHLARDTADLPQVHVELGDATDPHPPGAPYDAVSASLVVFFLPDPVAALARWRALLRDGGRLGLATFQPWSGAWQELDALTQEFTVQQSTIARQPGAFDTDAGVEGLLTDAGYGEARTELATYRVPFADVEEWVRWSRAGTVMGGIWNRTDPADHPEILRRATGILEGTRDADGRLGLEVGARYTFGVR</sequence>
<evidence type="ECO:0000256" key="1">
    <source>
        <dbReference type="ARBA" id="ARBA00022603"/>
    </source>
</evidence>
<evidence type="ECO:0000313" key="4">
    <source>
        <dbReference type="EMBL" id="MBF4764090.1"/>
    </source>
</evidence>
<dbReference type="CDD" id="cd02440">
    <property type="entry name" value="AdoMet_MTases"/>
    <property type="match status" value="1"/>
</dbReference>
<dbReference type="PANTHER" id="PTHR43861:SF1">
    <property type="entry name" value="TRANS-ACONITATE 2-METHYLTRANSFERASE"/>
    <property type="match status" value="1"/>
</dbReference>
<protein>
    <submittedName>
        <fullName evidence="4">Class I SAM-dependent methyltransferase</fullName>
    </submittedName>
</protein>
<proteinExistence type="predicted"/>
<organism evidence="4 5">
    <name type="scientific">Nocardioides islandensis</name>
    <dbReference type="NCBI Taxonomy" id="433663"/>
    <lineage>
        <taxon>Bacteria</taxon>
        <taxon>Bacillati</taxon>
        <taxon>Actinomycetota</taxon>
        <taxon>Actinomycetes</taxon>
        <taxon>Propionibacteriales</taxon>
        <taxon>Nocardioidaceae</taxon>
        <taxon>Nocardioides</taxon>
    </lineage>
</organism>
<dbReference type="Gene3D" id="3.40.50.150">
    <property type="entry name" value="Vaccinia Virus protein VP39"/>
    <property type="match status" value="1"/>
</dbReference>
<gene>
    <name evidence="4" type="ORF">ISU07_13225</name>
</gene>
<dbReference type="SUPFAM" id="SSF53335">
    <property type="entry name" value="S-adenosyl-L-methionine-dependent methyltransferases"/>
    <property type="match status" value="1"/>
</dbReference>
<dbReference type="GO" id="GO:0032259">
    <property type="term" value="P:methylation"/>
    <property type="evidence" value="ECO:0007669"/>
    <property type="project" value="UniProtKB-KW"/>
</dbReference>
<feature type="domain" description="Methyltransferase" evidence="3">
    <location>
        <begin position="46"/>
        <end position="140"/>
    </location>
</feature>
<dbReference type="InterPro" id="IPR041698">
    <property type="entry name" value="Methyltransf_25"/>
</dbReference>
<dbReference type="AlphaFoldDB" id="A0A930VFZ4"/>